<feature type="transmembrane region" description="Helical" evidence="10">
    <location>
        <begin position="160"/>
        <end position="181"/>
    </location>
</feature>
<keyword evidence="5 10" id="KW-0256">Endoplasmic reticulum</keyword>
<name>A0A507D2W2_9FUNG</name>
<dbReference type="AlphaFoldDB" id="A0A507D2W2"/>
<evidence type="ECO:0000313" key="14">
    <source>
        <dbReference type="Proteomes" id="UP000320475"/>
    </source>
</evidence>
<evidence type="ECO:0000256" key="3">
    <source>
        <dbReference type="ARBA" id="ARBA00022448"/>
    </source>
</evidence>
<dbReference type="Proteomes" id="UP000317494">
    <property type="component" value="Unassembled WGS sequence"/>
</dbReference>
<evidence type="ECO:0000256" key="8">
    <source>
        <dbReference type="ARBA" id="ARBA00023098"/>
    </source>
</evidence>
<organism evidence="11 13">
    <name type="scientific">Synchytrium endobioticum</name>
    <dbReference type="NCBI Taxonomy" id="286115"/>
    <lineage>
        <taxon>Eukaryota</taxon>
        <taxon>Fungi</taxon>
        <taxon>Fungi incertae sedis</taxon>
        <taxon>Chytridiomycota</taxon>
        <taxon>Chytridiomycota incertae sedis</taxon>
        <taxon>Chytridiomycetes</taxon>
        <taxon>Synchytriales</taxon>
        <taxon>Synchytriaceae</taxon>
        <taxon>Synchytrium</taxon>
    </lineage>
</organism>
<keyword evidence="13" id="KW-1185">Reference proteome</keyword>
<dbReference type="STRING" id="286115.A0A507D2W2"/>
<evidence type="ECO:0000256" key="5">
    <source>
        <dbReference type="ARBA" id="ARBA00022824"/>
    </source>
</evidence>
<keyword evidence="7 10" id="KW-0445">Lipid transport</keyword>
<accession>A0A507D2W2</accession>
<dbReference type="PANTHER" id="PTHR14467:SF0">
    <property type="entry name" value="PROTEIN ARV1"/>
    <property type="match status" value="1"/>
</dbReference>
<dbReference type="GO" id="GO:0032366">
    <property type="term" value="P:intracellular sterol transport"/>
    <property type="evidence" value="ECO:0007669"/>
    <property type="project" value="UniProtKB-UniRule"/>
</dbReference>
<keyword evidence="8 10" id="KW-0443">Lipid metabolism</keyword>
<evidence type="ECO:0000313" key="13">
    <source>
        <dbReference type="Proteomes" id="UP000317494"/>
    </source>
</evidence>
<dbReference type="OrthoDB" id="2192830at2759"/>
<sequence>MRIVAMTYVCVECGTPSSSLYTEYSKGNIILTQCGKCLKFADKYLEFDGVLLFIDMVLLKPQVYRHLIYNVLETGDYLKLRPILPRLAFLFILFDVYLKWFKFERNFGQGQLPHRDWPLLYQYLYILSMSAFSFFSLLAGILFGAFLFKGWRFVKQRYDIICLSIVISSFGKLLPLLMVIWDYEGVEYVWVAQVFVLVSNMEALLVYLEAGRVIPLLIMMWGCMCQGFTQYAFWRWDPELPFIML</sequence>
<dbReference type="GO" id="GO:0000139">
    <property type="term" value="C:Golgi membrane"/>
    <property type="evidence" value="ECO:0007669"/>
    <property type="project" value="UniProtKB-SubCell"/>
</dbReference>
<keyword evidence="10" id="KW-0333">Golgi apparatus</keyword>
<evidence type="ECO:0000256" key="2">
    <source>
        <dbReference type="ARBA" id="ARBA00009187"/>
    </source>
</evidence>
<protein>
    <recommendedName>
        <fullName evidence="10">Protein ARV</fullName>
    </recommendedName>
</protein>
<feature type="transmembrane region" description="Helical" evidence="10">
    <location>
        <begin position="214"/>
        <end position="234"/>
    </location>
</feature>
<dbReference type="GO" id="GO:0097036">
    <property type="term" value="P:regulation of plasma membrane sterol distribution"/>
    <property type="evidence" value="ECO:0007669"/>
    <property type="project" value="UniProtKB-UniRule"/>
</dbReference>
<evidence type="ECO:0000256" key="1">
    <source>
        <dbReference type="ARBA" id="ARBA00004477"/>
    </source>
</evidence>
<comment type="similarity">
    <text evidence="2 10">Belongs to the ARV1 family.</text>
</comment>
<dbReference type="GO" id="GO:0005789">
    <property type="term" value="C:endoplasmic reticulum membrane"/>
    <property type="evidence" value="ECO:0007669"/>
    <property type="project" value="UniProtKB-SubCell"/>
</dbReference>
<dbReference type="VEuPathDB" id="FungiDB:SeMB42_g03943"/>
<comment type="caution">
    <text evidence="11">The sequence shown here is derived from an EMBL/GenBank/DDBJ whole genome shotgun (WGS) entry which is preliminary data.</text>
</comment>
<keyword evidence="10" id="KW-0746">Sphingolipid metabolism</keyword>
<evidence type="ECO:0000256" key="7">
    <source>
        <dbReference type="ARBA" id="ARBA00023055"/>
    </source>
</evidence>
<dbReference type="GO" id="GO:0006665">
    <property type="term" value="P:sphingolipid metabolic process"/>
    <property type="evidence" value="ECO:0007669"/>
    <property type="project" value="UniProtKB-UniRule"/>
</dbReference>
<dbReference type="PANTHER" id="PTHR14467">
    <property type="entry name" value="ARV1"/>
    <property type="match status" value="1"/>
</dbReference>
<evidence type="ECO:0000256" key="9">
    <source>
        <dbReference type="ARBA" id="ARBA00023136"/>
    </source>
</evidence>
<dbReference type="Proteomes" id="UP000320475">
    <property type="component" value="Unassembled WGS sequence"/>
</dbReference>
<keyword evidence="6 10" id="KW-1133">Transmembrane helix</keyword>
<evidence type="ECO:0000256" key="4">
    <source>
        <dbReference type="ARBA" id="ARBA00022692"/>
    </source>
</evidence>
<proteinExistence type="inferred from homology"/>
<dbReference type="EMBL" id="QEAM01000091">
    <property type="protein sequence ID" value="TPX46869.1"/>
    <property type="molecule type" value="Genomic_DNA"/>
</dbReference>
<evidence type="ECO:0000313" key="11">
    <source>
        <dbReference type="EMBL" id="TPX45588.1"/>
    </source>
</evidence>
<reference evidence="13 14" key="1">
    <citation type="journal article" date="2019" name="Sci. Rep.">
        <title>Comparative genomics of chytrid fungi reveal insights into the obligate biotrophic and pathogenic lifestyle of Synchytrium endobioticum.</title>
        <authorList>
            <person name="van de Vossenberg B.T.L.H."/>
            <person name="Warris S."/>
            <person name="Nguyen H.D.T."/>
            <person name="van Gent-Pelzer M.P.E."/>
            <person name="Joly D.L."/>
            <person name="van de Geest H.C."/>
            <person name="Bonants P.J.M."/>
            <person name="Smith D.S."/>
            <person name="Levesque C.A."/>
            <person name="van der Lee T.A.J."/>
        </authorList>
    </citation>
    <scope>NUCLEOTIDE SEQUENCE [LARGE SCALE GENOMIC DNA]</scope>
    <source>
        <strain evidence="12 14">LEV6574</strain>
        <strain evidence="11 13">MB42</strain>
    </source>
</reference>
<feature type="transmembrane region" description="Helical" evidence="10">
    <location>
        <begin position="83"/>
        <end position="103"/>
    </location>
</feature>
<dbReference type="InterPro" id="IPR007290">
    <property type="entry name" value="Arv1"/>
</dbReference>
<feature type="transmembrane region" description="Helical" evidence="10">
    <location>
        <begin position="123"/>
        <end position="148"/>
    </location>
</feature>
<comment type="subcellular location">
    <subcellularLocation>
        <location evidence="1 10">Endoplasmic reticulum membrane</location>
        <topology evidence="1 10">Multi-pass membrane protein</topology>
    </subcellularLocation>
    <subcellularLocation>
        <location evidence="10">Golgi apparatus membrane</location>
        <topology evidence="10">Multi-pass membrane protein</topology>
    </subcellularLocation>
</comment>
<comment type="function">
    <text evidence="10">Regulates also the sphingolipid metabolism.</text>
</comment>
<keyword evidence="4 10" id="KW-0812">Transmembrane</keyword>
<dbReference type="GO" id="GO:0016125">
    <property type="term" value="P:sterol metabolic process"/>
    <property type="evidence" value="ECO:0007669"/>
    <property type="project" value="UniProtKB-UniRule"/>
</dbReference>
<evidence type="ECO:0000256" key="10">
    <source>
        <dbReference type="RuleBase" id="RU368065"/>
    </source>
</evidence>
<evidence type="ECO:0000256" key="6">
    <source>
        <dbReference type="ARBA" id="ARBA00022989"/>
    </source>
</evidence>
<dbReference type="GO" id="GO:0032541">
    <property type="term" value="C:cortical endoplasmic reticulum"/>
    <property type="evidence" value="ECO:0007669"/>
    <property type="project" value="TreeGrafter"/>
</dbReference>
<comment type="function">
    <text evidence="10">Mediator of sterol homeostasis involved in sterol uptake, trafficking and distribution into membranes.</text>
</comment>
<keyword evidence="9 10" id="KW-0472">Membrane</keyword>
<dbReference type="Pfam" id="PF04161">
    <property type="entry name" value="Arv1"/>
    <property type="match status" value="1"/>
</dbReference>
<feature type="transmembrane region" description="Helical" evidence="10">
    <location>
        <begin position="187"/>
        <end position="207"/>
    </location>
</feature>
<gene>
    <name evidence="12" type="ORF">SeLEV6574_g02968</name>
    <name evidence="11" type="ORF">SeMB42_g03943</name>
</gene>
<evidence type="ECO:0000313" key="12">
    <source>
        <dbReference type="EMBL" id="TPX46869.1"/>
    </source>
</evidence>
<dbReference type="EMBL" id="QEAN01000150">
    <property type="protein sequence ID" value="TPX45588.1"/>
    <property type="molecule type" value="Genomic_DNA"/>
</dbReference>
<keyword evidence="3 10" id="KW-0813">Transport</keyword>